<dbReference type="PANTHER" id="PTHR34391:SF1">
    <property type="entry name" value="UPF0658 GOLGI APPARATUS MEMBRANE PROTEIN C1952.10C-RELATED"/>
    <property type="match status" value="1"/>
</dbReference>
<feature type="transmembrane region" description="Helical" evidence="1">
    <location>
        <begin position="20"/>
        <end position="44"/>
    </location>
</feature>
<dbReference type="GO" id="GO:0005794">
    <property type="term" value="C:Golgi apparatus"/>
    <property type="evidence" value="ECO:0007669"/>
    <property type="project" value="TreeGrafter"/>
</dbReference>
<organism evidence="2 3">
    <name type="scientific">Fusarium culmorum</name>
    <dbReference type="NCBI Taxonomy" id="5516"/>
    <lineage>
        <taxon>Eukaryota</taxon>
        <taxon>Fungi</taxon>
        <taxon>Dikarya</taxon>
        <taxon>Ascomycota</taxon>
        <taxon>Pezizomycotina</taxon>
        <taxon>Sordariomycetes</taxon>
        <taxon>Hypocreomycetidae</taxon>
        <taxon>Hypocreales</taxon>
        <taxon>Nectriaceae</taxon>
        <taxon>Fusarium</taxon>
    </lineage>
</organism>
<reference evidence="2" key="1">
    <citation type="submission" date="2020-11" db="EMBL/GenBank/DDBJ databases">
        <title>The chromosome-scale genome resource for two endophytic Fusarium species: F. culmorum and F. pseudograminearum.</title>
        <authorList>
            <person name="Yuan Z."/>
        </authorList>
    </citation>
    <scope>NUCLEOTIDE SEQUENCE</scope>
    <source>
        <strain evidence="2">Class2-1B</strain>
    </source>
</reference>
<feature type="transmembrane region" description="Helical" evidence="1">
    <location>
        <begin position="251"/>
        <end position="274"/>
    </location>
</feature>
<feature type="transmembrane region" description="Helical" evidence="1">
    <location>
        <begin position="141"/>
        <end position="166"/>
    </location>
</feature>
<feature type="transmembrane region" description="Helical" evidence="1">
    <location>
        <begin position="91"/>
        <end position="108"/>
    </location>
</feature>
<dbReference type="Proteomes" id="UP000663297">
    <property type="component" value="Chromosome 4"/>
</dbReference>
<dbReference type="AlphaFoldDB" id="A0A7S8DC17"/>
<feature type="transmembrane region" description="Helical" evidence="1">
    <location>
        <begin position="294"/>
        <end position="314"/>
    </location>
</feature>
<evidence type="ECO:0000313" key="2">
    <source>
        <dbReference type="EMBL" id="QPC65687.1"/>
    </source>
</evidence>
<evidence type="ECO:0000313" key="3">
    <source>
        <dbReference type="Proteomes" id="UP000663297"/>
    </source>
</evidence>
<feature type="transmembrane region" description="Helical" evidence="1">
    <location>
        <begin position="56"/>
        <end position="79"/>
    </location>
</feature>
<accession>A0A7S8DC17</accession>
<keyword evidence="1" id="KW-1133">Transmembrane helix</keyword>
<dbReference type="InterPro" id="IPR040410">
    <property type="entry name" value="UPF0658_Golgi"/>
</dbReference>
<protein>
    <submittedName>
        <fullName evidence="2">Uncharacterized protein</fullName>
    </submittedName>
</protein>
<dbReference type="PANTHER" id="PTHR34391">
    <property type="entry name" value="UPF0658 GOLGI APPARATUS MEMBRANE PROTEIN C1952.10C-RELATED"/>
    <property type="match status" value="1"/>
</dbReference>
<keyword evidence="1" id="KW-0812">Transmembrane</keyword>
<feature type="transmembrane region" description="Helical" evidence="1">
    <location>
        <begin position="193"/>
        <end position="212"/>
    </location>
</feature>
<sequence length="358" mass="39859">MAADTVSNITNKVKGAPSAVAFLSIGLLQGLAVSILQGIVVINWNGYLKPTVLQVPAGYTVPTNLAIFVFGFIFQLLFMADAIRLKSTAQAMLTCVLNAGFLPLAIYQRKQIWECIESFSDSRDTNGDSLVHLDKPIWHDIGGILFAMPFIVGACTVFLVVTVWYLKQYFDWQAYRNVGADARFKKIRTIHQVFVMLAKVVIYFIICFEIIYGVTQLRGMGTEFIIHMVILGIAVVITTMSIVWSKTENRIGMGISIGVFLAGIAYFVYMIVLIRTEWVSYVTAGDIMTCYATMATLFLLATAIFAILCLRNFFGGLKEHLEKYEEGGTLAPSVKNFELNSNVSFDYQSVRSVRDLDS</sequence>
<name>A0A7S8DC17_FUSCU</name>
<proteinExistence type="predicted"/>
<keyword evidence="1" id="KW-0472">Membrane</keyword>
<feature type="transmembrane region" description="Helical" evidence="1">
    <location>
        <begin position="224"/>
        <end position="244"/>
    </location>
</feature>
<dbReference type="EMBL" id="CP064750">
    <property type="protein sequence ID" value="QPC65687.1"/>
    <property type="molecule type" value="Genomic_DNA"/>
</dbReference>
<evidence type="ECO:0000256" key="1">
    <source>
        <dbReference type="SAM" id="Phobius"/>
    </source>
</evidence>
<gene>
    <name evidence="2" type="ORF">HYE67_007918</name>
</gene>